<keyword evidence="2" id="KW-1185">Reference proteome</keyword>
<accession>A0A7J6KUF8</accession>
<name>A0A7J6KUF8_PERCH</name>
<sequence>MSDSLSSEAFKELATAGCTAELAQQAVQALKSMGLDRLGDIEGVLANQELREALYKKFSPEVADASEDQKLGRQVSLMRLKTELQAVVDATGGKRLPPAKLRVDFLSRSTTRYGGGLSNNLLVDPPMLAAIMLDPGVYRTLRVPSDQANAEDSTETRERLDGEMVQVRIRSGAREPRCFSELVFPLCGWLVAVEVACSAQKGAAMAEYICYLAKVSMMSGDSVCLRVDRNFRGRLRVLAHQLAAKENMSYTEAVVSVLSRAEEFATSDLCCISAMSSAASNWYSGPMASGGGK</sequence>
<dbReference type="AlphaFoldDB" id="A0A7J6KUF8"/>
<dbReference type="Proteomes" id="UP000591131">
    <property type="component" value="Unassembled WGS sequence"/>
</dbReference>
<dbReference type="OrthoDB" id="10424992at2759"/>
<comment type="caution">
    <text evidence="1">The sequence shown here is derived from an EMBL/GenBank/DDBJ whole genome shotgun (WGS) entry which is preliminary data.</text>
</comment>
<feature type="non-terminal residue" evidence="1">
    <location>
        <position position="293"/>
    </location>
</feature>
<dbReference type="EMBL" id="JAAPAO010001234">
    <property type="protein sequence ID" value="KAF4650542.1"/>
    <property type="molecule type" value="Genomic_DNA"/>
</dbReference>
<protein>
    <submittedName>
        <fullName evidence="1">Uncharacterized protein</fullName>
    </submittedName>
</protein>
<proteinExistence type="predicted"/>
<reference evidence="1 2" key="1">
    <citation type="submission" date="2020-04" db="EMBL/GenBank/DDBJ databases">
        <title>Perkinsus chesapeaki whole genome sequence.</title>
        <authorList>
            <person name="Bogema D.R."/>
        </authorList>
    </citation>
    <scope>NUCLEOTIDE SEQUENCE [LARGE SCALE GENOMIC DNA]</scope>
    <source>
        <strain evidence="1">ATCC PRA-425</strain>
    </source>
</reference>
<evidence type="ECO:0000313" key="1">
    <source>
        <dbReference type="EMBL" id="KAF4650542.1"/>
    </source>
</evidence>
<evidence type="ECO:0000313" key="2">
    <source>
        <dbReference type="Proteomes" id="UP000591131"/>
    </source>
</evidence>
<organism evidence="1 2">
    <name type="scientific">Perkinsus chesapeaki</name>
    <name type="common">Clam parasite</name>
    <name type="synonym">Perkinsus andrewsi</name>
    <dbReference type="NCBI Taxonomy" id="330153"/>
    <lineage>
        <taxon>Eukaryota</taxon>
        <taxon>Sar</taxon>
        <taxon>Alveolata</taxon>
        <taxon>Perkinsozoa</taxon>
        <taxon>Perkinsea</taxon>
        <taxon>Perkinsida</taxon>
        <taxon>Perkinsidae</taxon>
        <taxon>Perkinsus</taxon>
    </lineage>
</organism>
<gene>
    <name evidence="1" type="ORF">FOL47_001073</name>
</gene>